<dbReference type="Proteomes" id="UP001058860">
    <property type="component" value="Chromosome"/>
</dbReference>
<feature type="compositionally biased region" description="Low complexity" evidence="1">
    <location>
        <begin position="36"/>
        <end position="51"/>
    </location>
</feature>
<keyword evidence="3" id="KW-1185">Reference proteome</keyword>
<gene>
    <name evidence="2" type="ORF">LRS13_16440</name>
</gene>
<protein>
    <submittedName>
        <fullName evidence="2">Uncharacterized protein</fullName>
    </submittedName>
</protein>
<evidence type="ECO:0000256" key="1">
    <source>
        <dbReference type="SAM" id="MobiDB-lite"/>
    </source>
</evidence>
<organism evidence="2 3">
    <name type="scientific">Svornostia abyssi</name>
    <dbReference type="NCBI Taxonomy" id="2898438"/>
    <lineage>
        <taxon>Bacteria</taxon>
        <taxon>Bacillati</taxon>
        <taxon>Actinomycetota</taxon>
        <taxon>Thermoleophilia</taxon>
        <taxon>Solirubrobacterales</taxon>
        <taxon>Baekduiaceae</taxon>
        <taxon>Svornostia</taxon>
    </lineage>
</organism>
<sequence length="59" mass="6026">MGSGAATFLPFTPKIHAAIEHGMLTMKRKPAKKSVTTMPAMPSARAATAAPFVGRDGGG</sequence>
<evidence type="ECO:0000313" key="3">
    <source>
        <dbReference type="Proteomes" id="UP001058860"/>
    </source>
</evidence>
<name>A0ABY5PC86_9ACTN</name>
<dbReference type="RefSeq" id="WP_353862825.1">
    <property type="nucleotide sequence ID" value="NZ_CP088295.1"/>
</dbReference>
<proteinExistence type="predicted"/>
<accession>A0ABY5PC86</accession>
<reference evidence="3" key="1">
    <citation type="submission" date="2021-11" db="EMBL/GenBank/DDBJ databases">
        <title>Cultivation dependent microbiological survey of springs from the worlds oldest radium mine currently devoted to the extraction of radon-saturated water.</title>
        <authorList>
            <person name="Kapinusova G."/>
            <person name="Smrhova T."/>
            <person name="Strejcek M."/>
            <person name="Suman J."/>
            <person name="Jani K."/>
            <person name="Pajer P."/>
            <person name="Uhlik O."/>
        </authorList>
    </citation>
    <scope>NUCLEOTIDE SEQUENCE [LARGE SCALE GENOMIC DNA]</scope>
    <source>
        <strain evidence="3">J379</strain>
    </source>
</reference>
<dbReference type="EMBL" id="CP088295">
    <property type="protein sequence ID" value="UUY02293.1"/>
    <property type="molecule type" value="Genomic_DNA"/>
</dbReference>
<feature type="region of interest" description="Disordered" evidence="1">
    <location>
        <begin position="28"/>
        <end position="59"/>
    </location>
</feature>
<evidence type="ECO:0000313" key="2">
    <source>
        <dbReference type="EMBL" id="UUY02293.1"/>
    </source>
</evidence>